<protein>
    <recommendedName>
        <fullName evidence="4">CopG family transcriptional regulator</fullName>
    </recommendedName>
</protein>
<sequence>MNTRIAALAALFLAAPALAEAPAMTVMPSPGCGCCHAWADLARAEGYDVSIRETDVAALKDDLGITPGHRSCHTALVGGYVLEGHVPFDAVARLLAAQPAIAGLAVPGMPSGSPGMGDDPDARYDVIAFGGTAGAGEVFHEAGR</sequence>
<feature type="signal peptide" evidence="1">
    <location>
        <begin position="1"/>
        <end position="19"/>
    </location>
</feature>
<dbReference type="OrthoDB" id="14727at2"/>
<dbReference type="Proteomes" id="UP000238801">
    <property type="component" value="Unassembled WGS sequence"/>
</dbReference>
<proteinExistence type="predicted"/>
<gene>
    <name evidence="2" type="ORF">BCF33_1276</name>
</gene>
<keyword evidence="1" id="KW-0732">Signal</keyword>
<keyword evidence="3" id="KW-1185">Reference proteome</keyword>
<evidence type="ECO:0000256" key="1">
    <source>
        <dbReference type="SAM" id="SignalP"/>
    </source>
</evidence>
<comment type="caution">
    <text evidence="2">The sequence shown here is derived from an EMBL/GenBank/DDBJ whole genome shotgun (WGS) entry which is preliminary data.</text>
</comment>
<evidence type="ECO:0000313" key="3">
    <source>
        <dbReference type="Proteomes" id="UP000238801"/>
    </source>
</evidence>
<name>A0A2T0X9V7_9RHOB</name>
<accession>A0A2T0X9V7</accession>
<evidence type="ECO:0008006" key="4">
    <source>
        <dbReference type="Google" id="ProtNLM"/>
    </source>
</evidence>
<dbReference type="InterPro" id="IPR007332">
    <property type="entry name" value="DUF411"/>
</dbReference>
<reference evidence="2 3" key="1">
    <citation type="submission" date="2018-03" db="EMBL/GenBank/DDBJ databases">
        <title>Genomic Encyclopedia of Archaeal and Bacterial Type Strains, Phase II (KMG-II): from individual species to whole genera.</title>
        <authorList>
            <person name="Goeker M."/>
        </authorList>
    </citation>
    <scope>NUCLEOTIDE SEQUENCE [LARGE SCALE GENOMIC DNA]</scope>
    <source>
        <strain evidence="2 3">DSM 29318</strain>
    </source>
</reference>
<dbReference type="RefSeq" id="WP_106160012.1">
    <property type="nucleotide sequence ID" value="NZ_PVTT01000001.1"/>
</dbReference>
<dbReference type="EMBL" id="PVTT01000001">
    <property type="protein sequence ID" value="PRY95654.1"/>
    <property type="molecule type" value="Genomic_DNA"/>
</dbReference>
<dbReference type="Pfam" id="PF04214">
    <property type="entry name" value="DUF411"/>
    <property type="match status" value="1"/>
</dbReference>
<evidence type="ECO:0000313" key="2">
    <source>
        <dbReference type="EMBL" id="PRY95654.1"/>
    </source>
</evidence>
<organism evidence="2 3">
    <name type="scientific">Hasllibacter halocynthiae</name>
    <dbReference type="NCBI Taxonomy" id="595589"/>
    <lineage>
        <taxon>Bacteria</taxon>
        <taxon>Pseudomonadati</taxon>
        <taxon>Pseudomonadota</taxon>
        <taxon>Alphaproteobacteria</taxon>
        <taxon>Rhodobacterales</taxon>
        <taxon>Roseobacteraceae</taxon>
        <taxon>Hasllibacter</taxon>
    </lineage>
</organism>
<dbReference type="AlphaFoldDB" id="A0A2T0X9V7"/>
<feature type="chain" id="PRO_5015677579" description="CopG family transcriptional regulator" evidence="1">
    <location>
        <begin position="20"/>
        <end position="144"/>
    </location>
</feature>